<evidence type="ECO:0000256" key="3">
    <source>
        <dbReference type="ARBA" id="ARBA00023002"/>
    </source>
</evidence>
<dbReference type="EMBL" id="VSSQ01002387">
    <property type="protein sequence ID" value="MPM15109.1"/>
    <property type="molecule type" value="Genomic_DNA"/>
</dbReference>
<evidence type="ECO:0000256" key="1">
    <source>
        <dbReference type="ARBA" id="ARBA00022485"/>
    </source>
</evidence>
<dbReference type="InterPro" id="IPR036188">
    <property type="entry name" value="FAD/NAD-bd_sf"/>
</dbReference>
<dbReference type="Gene3D" id="2.60.120.260">
    <property type="entry name" value="Galactose-binding domain-like"/>
    <property type="match status" value="1"/>
</dbReference>
<dbReference type="SUPFAM" id="SSF49785">
    <property type="entry name" value="Galactose-binding domain-like"/>
    <property type="match status" value="1"/>
</dbReference>
<organism evidence="7">
    <name type="scientific">bioreactor metagenome</name>
    <dbReference type="NCBI Taxonomy" id="1076179"/>
    <lineage>
        <taxon>unclassified sequences</taxon>
        <taxon>metagenomes</taxon>
        <taxon>ecological metagenomes</taxon>
    </lineage>
</organism>
<accession>A0A644XG86</accession>
<reference evidence="7" key="1">
    <citation type="submission" date="2019-08" db="EMBL/GenBank/DDBJ databases">
        <authorList>
            <person name="Kucharzyk K."/>
            <person name="Murdoch R.W."/>
            <person name="Higgins S."/>
            <person name="Loffler F."/>
        </authorList>
    </citation>
    <scope>NUCLEOTIDE SEQUENCE</scope>
</reference>
<keyword evidence="6" id="KW-0812">Transmembrane</keyword>
<keyword evidence="3" id="KW-0560">Oxidoreductase</keyword>
<comment type="caution">
    <text evidence="7">The sequence shown here is derived from an EMBL/GenBank/DDBJ whole genome shotgun (WGS) entry which is preliminary data.</text>
</comment>
<feature type="transmembrane region" description="Helical" evidence="6">
    <location>
        <begin position="12"/>
        <end position="33"/>
    </location>
</feature>
<dbReference type="AlphaFoldDB" id="A0A644XG86"/>
<evidence type="ECO:0000256" key="6">
    <source>
        <dbReference type="SAM" id="Phobius"/>
    </source>
</evidence>
<keyword evidence="4" id="KW-0408">Iron</keyword>
<dbReference type="InterPro" id="IPR039650">
    <property type="entry name" value="HdrA-like"/>
</dbReference>
<dbReference type="GO" id="GO:0016491">
    <property type="term" value="F:oxidoreductase activity"/>
    <property type="evidence" value="ECO:0007669"/>
    <property type="project" value="UniProtKB-KW"/>
</dbReference>
<keyword evidence="5" id="KW-0411">Iron-sulfur</keyword>
<name>A0A644XG86_9ZZZZ</name>
<evidence type="ECO:0000256" key="4">
    <source>
        <dbReference type="ARBA" id="ARBA00023004"/>
    </source>
</evidence>
<keyword evidence="6" id="KW-1133">Transmembrane helix</keyword>
<keyword evidence="2" id="KW-0479">Metal-binding</keyword>
<dbReference type="Gene3D" id="3.50.50.60">
    <property type="entry name" value="FAD/NAD(P)-binding domain"/>
    <property type="match status" value="1"/>
</dbReference>
<protein>
    <submittedName>
        <fullName evidence="7">Uncharacterized protein</fullName>
    </submittedName>
</protein>
<evidence type="ECO:0000256" key="2">
    <source>
        <dbReference type="ARBA" id="ARBA00022723"/>
    </source>
</evidence>
<dbReference type="GO" id="GO:0046872">
    <property type="term" value="F:metal ion binding"/>
    <property type="evidence" value="ECO:0007669"/>
    <property type="project" value="UniProtKB-KW"/>
</dbReference>
<keyword evidence="1" id="KW-0004">4Fe-4S</keyword>
<dbReference type="Pfam" id="PF12831">
    <property type="entry name" value="FAD_oxidored"/>
    <property type="match status" value="1"/>
</dbReference>
<evidence type="ECO:0000256" key="5">
    <source>
        <dbReference type="ARBA" id="ARBA00023014"/>
    </source>
</evidence>
<proteinExistence type="predicted"/>
<dbReference type="PANTHER" id="PTHR43498:SF1">
    <property type="entry name" value="COB--COM HETERODISULFIDE REDUCTASE IRON-SULFUR SUBUNIT A"/>
    <property type="match status" value="1"/>
</dbReference>
<dbReference type="InterPro" id="IPR008979">
    <property type="entry name" value="Galactose-bd-like_sf"/>
</dbReference>
<gene>
    <name evidence="7" type="ORF">SDC9_61475</name>
</gene>
<evidence type="ECO:0000313" key="7">
    <source>
        <dbReference type="EMBL" id="MPM15109.1"/>
    </source>
</evidence>
<dbReference type="SUPFAM" id="SSF51905">
    <property type="entry name" value="FAD/NAD(P)-binding domain"/>
    <property type="match status" value="1"/>
</dbReference>
<keyword evidence="6" id="KW-0472">Membrane</keyword>
<dbReference type="GO" id="GO:0051539">
    <property type="term" value="F:4 iron, 4 sulfur cluster binding"/>
    <property type="evidence" value="ECO:0007669"/>
    <property type="project" value="UniProtKB-KW"/>
</dbReference>
<sequence>MNKKIIIKDYEVVVIGGGMAGVCAAIASARHGAKTALISNRPVLGGNASSEIRMHICGADYHGFRKNARETGIIEEILLDNKRVNRSNSFSILDTILWEKTKFQENLDLYLNTHITEVIKDKNKINMVSGEQLTTEKVIKLNGKIFIDATGDGTIGYLSGAEYMTGREGKDTFEEKFAPEKEDNHTMGNTLLFTAIDMGKKVDFIKPYWANTYHEKDLAYREHHEINSGYWWIEIGGDDLDVIQDGEEIRDELLKAVYGVWDHIKNSGNHNADNFALDWIGFLPGKRESRRILGDYVLKEQDLFDGKIFEDAIAYGGWPMDMHTVGGIRTRIEPNDFIMMDDLYTIPYRSIYSKNINNLMLAGRDISASHMAFGSTRVMATCAVIGQASGTAAAMCISKKVIPREINKHIHELQQILMKEDCYIPGFKNEDKDDLALDSRVRASSFIKNYEPENIINGYSRTVKDQRNAWITDDNDKNPWIELYFNNNISPKEVIIKFDSNLSKEIMVSLTHSVRNRQEEGIPKKIVKDYDIEFYDGEVLISKRGVRDNHRRLSCTKFNNITCNRIRVKPLNTWGSGNMCIYEIRVY</sequence>
<dbReference type="PANTHER" id="PTHR43498">
    <property type="entry name" value="FERREDOXIN:COB-COM HETERODISULFIDE REDUCTASE SUBUNIT A"/>
    <property type="match status" value="1"/>
</dbReference>